<proteinExistence type="predicted"/>
<evidence type="ECO:0000259" key="3">
    <source>
        <dbReference type="PROSITE" id="PS50234"/>
    </source>
</evidence>
<sequence length="575" mass="61090">MANRLGGRFRAALGRLRQDTRGNVMLFMAAGVIPVTAAVGGGVDLTRAYMAQARLQQAVDAATLAGRKAMTDGQLATAAPEITKFLQNNYPANMADGTGLSVAEPIFQSESIDVDSEITEQGALCVTASTSVPTLVMGAFGKQSIGISADSCARRSGTNIDVVLVLDVTGSMAGSRLTALKTATTDFLETLDDTRTQLAVSGLRVRVGIVPYSQAVNIGRLLHEENSAYIATSGDYWTDIGTPYRPCTNDSDDDCNWRNRTSDDNARAVALDLSSFITNGGAAGTSFNNAYAWKGCVEMRPSIKTIGSSTSISSIPAGAWDIIDAAPGVVVNGGTAPAWKPYFSSPTKSENRFGTSPRTTQPTAAPWSAMKWEVDDRPTWRTTRASATTTGANPNASCPAEAKKLGEHSATSLASYVSGLVAEGGTLHDVGMYWGLAMISPQAPFVNETEYLAAGHTGSKRDVKKYIVFMTDGELAPPGTYSAWGKESWDKRIHSDSDSTTEHRKRFQMLCEAGKQQNVNISTIAFGDSMGSSDATALQNCATNTDQYYKAANSADLIAVFQVIANNIGYLRLSE</sequence>
<feature type="transmembrane region" description="Helical" evidence="2">
    <location>
        <begin position="24"/>
        <end position="43"/>
    </location>
</feature>
<dbReference type="Pfam" id="PF13400">
    <property type="entry name" value="Tad"/>
    <property type="match status" value="1"/>
</dbReference>
<organism evidence="4 5">
    <name type="scientific">Sphingoaurantiacus capsulatus</name>
    <dbReference type="NCBI Taxonomy" id="1771310"/>
    <lineage>
        <taxon>Bacteria</taxon>
        <taxon>Pseudomonadati</taxon>
        <taxon>Pseudomonadota</taxon>
        <taxon>Alphaproteobacteria</taxon>
        <taxon>Sphingomonadales</taxon>
        <taxon>Sphingosinicellaceae</taxon>
        <taxon>Sphingoaurantiacus</taxon>
    </lineage>
</organism>
<keyword evidence="2" id="KW-1133">Transmembrane helix</keyword>
<dbReference type="Proteomes" id="UP001595615">
    <property type="component" value="Unassembled WGS sequence"/>
</dbReference>
<dbReference type="Gene3D" id="3.40.50.410">
    <property type="entry name" value="von Willebrand factor, type A domain"/>
    <property type="match status" value="2"/>
</dbReference>
<dbReference type="RefSeq" id="WP_380863363.1">
    <property type="nucleotide sequence ID" value="NZ_JBHRXV010000011.1"/>
</dbReference>
<dbReference type="InterPro" id="IPR028087">
    <property type="entry name" value="Tad_N"/>
</dbReference>
<evidence type="ECO:0000256" key="1">
    <source>
        <dbReference type="SAM" id="MobiDB-lite"/>
    </source>
</evidence>
<dbReference type="SUPFAM" id="SSF53300">
    <property type="entry name" value="vWA-like"/>
    <property type="match status" value="1"/>
</dbReference>
<accession>A0ABV7XFY3</accession>
<dbReference type="CDD" id="cd00198">
    <property type="entry name" value="vWFA"/>
    <property type="match status" value="1"/>
</dbReference>
<feature type="region of interest" description="Disordered" evidence="1">
    <location>
        <begin position="347"/>
        <end position="366"/>
    </location>
</feature>
<evidence type="ECO:0000313" key="5">
    <source>
        <dbReference type="Proteomes" id="UP001595615"/>
    </source>
</evidence>
<dbReference type="InterPro" id="IPR036465">
    <property type="entry name" value="vWFA_dom_sf"/>
</dbReference>
<feature type="compositionally biased region" description="Polar residues" evidence="1">
    <location>
        <begin position="347"/>
        <end position="363"/>
    </location>
</feature>
<gene>
    <name evidence="4" type="ORF">ACFOMD_16525</name>
</gene>
<name>A0ABV7XFY3_9SPHN</name>
<feature type="domain" description="VWFA" evidence="3">
    <location>
        <begin position="161"/>
        <end position="213"/>
    </location>
</feature>
<protein>
    <submittedName>
        <fullName evidence="4">Pilus assembly protein TadG-related protein</fullName>
    </submittedName>
</protein>
<dbReference type="InterPro" id="IPR002035">
    <property type="entry name" value="VWF_A"/>
</dbReference>
<evidence type="ECO:0000256" key="2">
    <source>
        <dbReference type="SAM" id="Phobius"/>
    </source>
</evidence>
<dbReference type="EMBL" id="JBHRXV010000011">
    <property type="protein sequence ID" value="MFC3714178.1"/>
    <property type="molecule type" value="Genomic_DNA"/>
</dbReference>
<keyword evidence="5" id="KW-1185">Reference proteome</keyword>
<keyword evidence="2" id="KW-0812">Transmembrane</keyword>
<keyword evidence="2" id="KW-0472">Membrane</keyword>
<reference evidence="5" key="1">
    <citation type="journal article" date="2019" name="Int. J. Syst. Evol. Microbiol.">
        <title>The Global Catalogue of Microorganisms (GCM) 10K type strain sequencing project: providing services to taxonomists for standard genome sequencing and annotation.</title>
        <authorList>
            <consortium name="The Broad Institute Genomics Platform"/>
            <consortium name="The Broad Institute Genome Sequencing Center for Infectious Disease"/>
            <person name="Wu L."/>
            <person name="Ma J."/>
        </authorList>
    </citation>
    <scope>NUCLEOTIDE SEQUENCE [LARGE SCALE GENOMIC DNA]</scope>
    <source>
        <strain evidence="5">KCTC 42644</strain>
    </source>
</reference>
<evidence type="ECO:0000313" key="4">
    <source>
        <dbReference type="EMBL" id="MFC3714178.1"/>
    </source>
</evidence>
<dbReference type="PROSITE" id="PS50234">
    <property type="entry name" value="VWFA"/>
    <property type="match status" value="1"/>
</dbReference>
<comment type="caution">
    <text evidence="4">The sequence shown here is derived from an EMBL/GenBank/DDBJ whole genome shotgun (WGS) entry which is preliminary data.</text>
</comment>